<dbReference type="GeneID" id="19169106"/>
<protein>
    <submittedName>
        <fullName evidence="3">Uncharacterized protein</fullName>
    </submittedName>
</protein>
<evidence type="ECO:0000256" key="1">
    <source>
        <dbReference type="SAM" id="MobiDB-lite"/>
    </source>
</evidence>
<dbReference type="eggNOG" id="ENOG502T2BZ">
    <property type="taxonomic scope" value="Eukaryota"/>
</dbReference>
<evidence type="ECO:0000313" key="3">
    <source>
        <dbReference type="EMBL" id="EXJ84321.1"/>
    </source>
</evidence>
<keyword evidence="2" id="KW-0812">Transmembrane</keyword>
<dbReference type="STRING" id="1182542.W9Y523"/>
<accession>W9Y523</accession>
<name>W9Y523_9EURO</name>
<evidence type="ECO:0000256" key="2">
    <source>
        <dbReference type="SAM" id="Phobius"/>
    </source>
</evidence>
<sequence length="177" mass="18764">MAQLSDLYEAYVHPLLPSPIQTLSSHVAPLIGAGVAAASNGDMVSLAAFVATLYFSLRIADYIRRSVFGWVVFVLKLVVLLALVNVVVYVNRYGWDRALRDAEWLLGFVGGFVQNMVSGDNNDGNKAPAWYSNSKAGSGAYAARNGPWSAYGGAGSRPQVPVGRGGGGARKRAGGWT</sequence>
<keyword evidence="2" id="KW-1133">Transmembrane helix</keyword>
<reference evidence="3 4" key="1">
    <citation type="submission" date="2013-03" db="EMBL/GenBank/DDBJ databases">
        <title>The Genome Sequence of Capronia epimyces CBS 606.96.</title>
        <authorList>
            <consortium name="The Broad Institute Genomics Platform"/>
            <person name="Cuomo C."/>
            <person name="de Hoog S."/>
            <person name="Gorbushina A."/>
            <person name="Walker B."/>
            <person name="Young S.K."/>
            <person name="Zeng Q."/>
            <person name="Gargeya S."/>
            <person name="Fitzgerald M."/>
            <person name="Haas B."/>
            <person name="Abouelleil A."/>
            <person name="Allen A.W."/>
            <person name="Alvarado L."/>
            <person name="Arachchi H.M."/>
            <person name="Berlin A.M."/>
            <person name="Chapman S.B."/>
            <person name="Gainer-Dewar J."/>
            <person name="Goldberg J."/>
            <person name="Griggs A."/>
            <person name="Gujja S."/>
            <person name="Hansen M."/>
            <person name="Howarth C."/>
            <person name="Imamovic A."/>
            <person name="Ireland A."/>
            <person name="Larimer J."/>
            <person name="McCowan C."/>
            <person name="Murphy C."/>
            <person name="Pearson M."/>
            <person name="Poon T.W."/>
            <person name="Priest M."/>
            <person name="Roberts A."/>
            <person name="Saif S."/>
            <person name="Shea T."/>
            <person name="Sisk P."/>
            <person name="Sykes S."/>
            <person name="Wortman J."/>
            <person name="Nusbaum C."/>
            <person name="Birren B."/>
        </authorList>
    </citation>
    <scope>NUCLEOTIDE SEQUENCE [LARGE SCALE GENOMIC DNA]</scope>
    <source>
        <strain evidence="3 4">CBS 606.96</strain>
    </source>
</reference>
<dbReference type="EMBL" id="AMGY01000004">
    <property type="protein sequence ID" value="EXJ84321.1"/>
    <property type="molecule type" value="Genomic_DNA"/>
</dbReference>
<feature type="transmembrane region" description="Helical" evidence="2">
    <location>
        <begin position="27"/>
        <end position="55"/>
    </location>
</feature>
<feature type="transmembrane region" description="Helical" evidence="2">
    <location>
        <begin position="67"/>
        <end position="90"/>
    </location>
</feature>
<evidence type="ECO:0000313" key="4">
    <source>
        <dbReference type="Proteomes" id="UP000019478"/>
    </source>
</evidence>
<organism evidence="3 4">
    <name type="scientific">Capronia epimyces CBS 606.96</name>
    <dbReference type="NCBI Taxonomy" id="1182542"/>
    <lineage>
        <taxon>Eukaryota</taxon>
        <taxon>Fungi</taxon>
        <taxon>Dikarya</taxon>
        <taxon>Ascomycota</taxon>
        <taxon>Pezizomycotina</taxon>
        <taxon>Eurotiomycetes</taxon>
        <taxon>Chaetothyriomycetidae</taxon>
        <taxon>Chaetothyriales</taxon>
        <taxon>Herpotrichiellaceae</taxon>
        <taxon>Capronia</taxon>
    </lineage>
</organism>
<dbReference type="HOGENOM" id="CLU_1517685_0_0_1"/>
<keyword evidence="4" id="KW-1185">Reference proteome</keyword>
<feature type="region of interest" description="Disordered" evidence="1">
    <location>
        <begin position="155"/>
        <end position="177"/>
    </location>
</feature>
<proteinExistence type="predicted"/>
<dbReference type="Proteomes" id="UP000019478">
    <property type="component" value="Unassembled WGS sequence"/>
</dbReference>
<keyword evidence="2" id="KW-0472">Membrane</keyword>
<dbReference type="OrthoDB" id="3559694at2759"/>
<dbReference type="RefSeq" id="XP_007733306.1">
    <property type="nucleotide sequence ID" value="XM_007735116.1"/>
</dbReference>
<comment type="caution">
    <text evidence="3">The sequence shown here is derived from an EMBL/GenBank/DDBJ whole genome shotgun (WGS) entry which is preliminary data.</text>
</comment>
<dbReference type="AlphaFoldDB" id="W9Y523"/>
<dbReference type="Pfam" id="PF12716">
    <property type="entry name" value="Apq12"/>
    <property type="match status" value="1"/>
</dbReference>
<gene>
    <name evidence="3" type="ORF">A1O3_04988</name>
</gene>
<dbReference type="InterPro" id="IPR024316">
    <property type="entry name" value="APQ12"/>
</dbReference>